<gene>
    <name evidence="5" type="ORF">RchiOBHm_Chr5g0031831</name>
</gene>
<organism evidence="5 6">
    <name type="scientific">Rosa chinensis</name>
    <name type="common">China rose</name>
    <dbReference type="NCBI Taxonomy" id="74649"/>
    <lineage>
        <taxon>Eukaryota</taxon>
        <taxon>Viridiplantae</taxon>
        <taxon>Streptophyta</taxon>
        <taxon>Embryophyta</taxon>
        <taxon>Tracheophyta</taxon>
        <taxon>Spermatophyta</taxon>
        <taxon>Magnoliopsida</taxon>
        <taxon>eudicotyledons</taxon>
        <taxon>Gunneridae</taxon>
        <taxon>Pentapetalae</taxon>
        <taxon>rosids</taxon>
        <taxon>fabids</taxon>
        <taxon>Rosales</taxon>
        <taxon>Rosaceae</taxon>
        <taxon>Rosoideae</taxon>
        <taxon>Rosoideae incertae sedis</taxon>
        <taxon>Rosa</taxon>
    </lineage>
</organism>
<dbReference type="Pfam" id="PF03999">
    <property type="entry name" value="MAP65_ASE1"/>
    <property type="match status" value="1"/>
</dbReference>
<dbReference type="GO" id="GO:0005737">
    <property type="term" value="C:cytoplasm"/>
    <property type="evidence" value="ECO:0007669"/>
    <property type="project" value="TreeGrafter"/>
</dbReference>
<dbReference type="STRING" id="74649.A0A2P6QAC5"/>
<dbReference type="EMBL" id="PDCK01000043">
    <property type="protein sequence ID" value="PRQ31104.1"/>
    <property type="molecule type" value="Genomic_DNA"/>
</dbReference>
<dbReference type="InterPro" id="IPR007145">
    <property type="entry name" value="MAP65_Ase1_PRC1"/>
</dbReference>
<evidence type="ECO:0000256" key="4">
    <source>
        <dbReference type="ARBA" id="ARBA00023212"/>
    </source>
</evidence>
<evidence type="ECO:0000256" key="2">
    <source>
        <dbReference type="ARBA" id="ARBA00006187"/>
    </source>
</evidence>
<keyword evidence="4" id="KW-0963">Cytoplasm</keyword>
<keyword evidence="3" id="KW-0493">Microtubule</keyword>
<evidence type="ECO:0000313" key="5">
    <source>
        <dbReference type="EMBL" id="PRQ31104.1"/>
    </source>
</evidence>
<dbReference type="PANTHER" id="PTHR19321:SF7">
    <property type="entry name" value="65-KDA MICROTUBULE-ASSOCIATED PROTEIN 3"/>
    <property type="match status" value="1"/>
</dbReference>
<dbReference type="Proteomes" id="UP000238479">
    <property type="component" value="Chromosome 5"/>
</dbReference>
<evidence type="ECO:0000256" key="1">
    <source>
        <dbReference type="ARBA" id="ARBA00004245"/>
    </source>
</evidence>
<keyword evidence="4" id="KW-0206">Cytoskeleton</keyword>
<dbReference type="GO" id="GO:0005874">
    <property type="term" value="C:microtubule"/>
    <property type="evidence" value="ECO:0007669"/>
    <property type="project" value="UniProtKB-KW"/>
</dbReference>
<dbReference type="GO" id="GO:0005819">
    <property type="term" value="C:spindle"/>
    <property type="evidence" value="ECO:0007669"/>
    <property type="project" value="TreeGrafter"/>
</dbReference>
<dbReference type="OMA" id="EMTICEQ"/>
<sequence length="306" mass="35382">MGVFRTKVDEAKQCKAQLQQAIANCEAEFVDICAILGEKPLHFDHKISGSLKKELEIIIPQLEVMKKRKIERKDQLFSVLDQLQSLSTEISRSLEDNLYKMVVEETDLSLKRLEELHRQLLEYQDEKLQTFASALLEMWNLMGTTMEEQKKYQNVTSRIATSKYEITETNILSIDLLNDVEAEVSKLEQLKSIKLKEILLKKKLELEEVCRQSHMVTEILSAAEYLNEAIESGAVDPACLLEKIELQIARAKEEALSRKDILEKIEKCLSRRILARGDDNRYTAGRGAHITLKRAQKVRVLEWWKH</sequence>
<evidence type="ECO:0000313" key="6">
    <source>
        <dbReference type="Proteomes" id="UP000238479"/>
    </source>
</evidence>
<dbReference type="GO" id="GO:0000226">
    <property type="term" value="P:microtubule cytoskeleton organization"/>
    <property type="evidence" value="ECO:0007669"/>
    <property type="project" value="InterPro"/>
</dbReference>
<dbReference type="AlphaFoldDB" id="A0A2P6QAC5"/>
<dbReference type="Gramene" id="PRQ31104">
    <property type="protein sequence ID" value="PRQ31104"/>
    <property type="gene ID" value="RchiOBHm_Chr5g0031831"/>
</dbReference>
<keyword evidence="6" id="KW-1185">Reference proteome</keyword>
<comment type="caution">
    <text evidence="5">The sequence shown here is derived from an EMBL/GenBank/DDBJ whole genome shotgun (WGS) entry which is preliminary data.</text>
</comment>
<dbReference type="GO" id="GO:0008017">
    <property type="term" value="F:microtubule binding"/>
    <property type="evidence" value="ECO:0007669"/>
    <property type="project" value="InterPro"/>
</dbReference>
<comment type="subcellular location">
    <subcellularLocation>
        <location evidence="1">Cytoplasm</location>
        <location evidence="1">Cytoskeleton</location>
    </subcellularLocation>
</comment>
<comment type="similarity">
    <text evidence="2">Belongs to the MAP65/ASE1 family.</text>
</comment>
<accession>A0A2P6QAC5</accession>
<name>A0A2P6QAC5_ROSCH</name>
<dbReference type="PANTHER" id="PTHR19321">
    <property type="entry name" value="PROTEIN REGULATOR OF CYTOKINESIS 1 PRC1-RELATED"/>
    <property type="match status" value="1"/>
</dbReference>
<reference evidence="5 6" key="1">
    <citation type="journal article" date="2018" name="Nat. Genet.">
        <title>The Rosa genome provides new insights in the design of modern roses.</title>
        <authorList>
            <person name="Bendahmane M."/>
        </authorList>
    </citation>
    <scope>NUCLEOTIDE SEQUENCE [LARGE SCALE GENOMIC DNA]</scope>
    <source>
        <strain evidence="6">cv. Old Blush</strain>
    </source>
</reference>
<protein>
    <submittedName>
        <fullName evidence="5">Putative microtubule-associated protein, MAP65/Ase1/PRC1</fullName>
    </submittedName>
</protein>
<evidence type="ECO:0000256" key="3">
    <source>
        <dbReference type="ARBA" id="ARBA00022701"/>
    </source>
</evidence>
<proteinExistence type="inferred from homology"/>